<comment type="caution">
    <text evidence="1">The sequence shown here is derived from an EMBL/GenBank/DDBJ whole genome shotgun (WGS) entry which is preliminary data.</text>
</comment>
<name>A0A4Q2VNB8_FUSOX</name>
<accession>A0A4Q2VNB8</accession>
<organism evidence="1 2">
    <name type="scientific">Fusarium oxysporum f. sp. narcissi</name>
    <dbReference type="NCBI Taxonomy" id="451672"/>
    <lineage>
        <taxon>Eukaryota</taxon>
        <taxon>Fungi</taxon>
        <taxon>Dikarya</taxon>
        <taxon>Ascomycota</taxon>
        <taxon>Pezizomycotina</taxon>
        <taxon>Sordariomycetes</taxon>
        <taxon>Hypocreomycetidae</taxon>
        <taxon>Hypocreales</taxon>
        <taxon>Nectriaceae</taxon>
        <taxon>Fusarium</taxon>
        <taxon>Fusarium oxysporum species complex</taxon>
    </lineage>
</organism>
<proteinExistence type="predicted"/>
<dbReference type="Proteomes" id="UP000290540">
    <property type="component" value="Unassembled WGS sequence"/>
</dbReference>
<evidence type="ECO:0000313" key="1">
    <source>
        <dbReference type="EMBL" id="RYC87838.1"/>
    </source>
</evidence>
<sequence>MPHPLSILPGPFSGAPYLAGPIRYLDDCQSLLSPATC</sequence>
<reference evidence="1 2" key="1">
    <citation type="submission" date="2016-12" db="EMBL/GenBank/DDBJ databases">
        <title>Draft genome sequence of Fusarium oxysporum causing rot on Narcissus.</title>
        <authorList>
            <person name="Armitage A.D."/>
            <person name="Taylor A."/>
            <person name="Clarkson J.P."/>
            <person name="Harrison R.J."/>
            <person name="Jackson A.C."/>
        </authorList>
    </citation>
    <scope>NUCLEOTIDE SEQUENCE [LARGE SCALE GENOMIC DNA]</scope>
    <source>
        <strain evidence="1 2">N139</strain>
    </source>
</reference>
<protein>
    <submittedName>
        <fullName evidence="1">Uncharacterized protein</fullName>
    </submittedName>
</protein>
<gene>
    <name evidence="1" type="ORF">BFJ63_vAg9259</name>
</gene>
<dbReference type="AlphaFoldDB" id="A0A4Q2VNB8"/>
<evidence type="ECO:0000313" key="2">
    <source>
        <dbReference type="Proteomes" id="UP000290540"/>
    </source>
</evidence>
<dbReference type="EMBL" id="MQTW01000070">
    <property type="protein sequence ID" value="RYC87838.1"/>
    <property type="molecule type" value="Genomic_DNA"/>
</dbReference>